<comment type="caution">
    <text evidence="3">The sequence shown here is derived from an EMBL/GenBank/DDBJ whole genome shotgun (WGS) entry which is preliminary data.</text>
</comment>
<accession>A0ABS8NDL2</accession>
<sequence length="452" mass="49843">MSHSKSRCWRSSATLVASWLLAAAWLPGANVSAQWSGWMGDSRDNRPSNVQLPEDFQSTKPKLVWKADAAGGYSGPAVVGESLFLTDYQTNDDNTVTNFERKNVTGAERVRCLDAASGTEKWSFSYPVSYTISYPAGPRVTPTVEENRVYTLGAEGDLYCFDVQSGDIRWNKKLPQEYKTKAALWGYASHPLIDSDKLICVVGGDGTHTVAFNKSTGEEIWRYGSASEQGYVPPTLIQAGGTRQLITASKDWVSSLNPDTGDEYWSVPYEATNGSIIMSPVTTTIEGQHYLYLAGYSNKNLLLELAMDQPTAKVVWQDLHRQAIAPVNVQPMVEGNMLYGFDQKGTFIGAELPSGERLWETALPLAERPVQTGTAFLISPRGDDRYALFTEQGDLVLADLSPKGFREIDRTHLIEPTGVAFGRKVVWSAPAYVGSRIYVRNDKQVLCYDLGS</sequence>
<name>A0ABS8NDL2_9BACT</name>
<dbReference type="InterPro" id="IPR015943">
    <property type="entry name" value="WD40/YVTN_repeat-like_dom_sf"/>
</dbReference>
<dbReference type="SUPFAM" id="SSF50998">
    <property type="entry name" value="Quinoprotein alcohol dehydrogenase-like"/>
    <property type="match status" value="1"/>
</dbReference>
<proteinExistence type="predicted"/>
<evidence type="ECO:0000313" key="4">
    <source>
        <dbReference type="Proteomes" id="UP001430306"/>
    </source>
</evidence>
<dbReference type="InterPro" id="IPR018391">
    <property type="entry name" value="PQQ_b-propeller_rpt"/>
</dbReference>
<dbReference type="Proteomes" id="UP001430306">
    <property type="component" value="Unassembled WGS sequence"/>
</dbReference>
<dbReference type="EMBL" id="JAJKFW010000012">
    <property type="protein sequence ID" value="MCC9641650.1"/>
    <property type="molecule type" value="Genomic_DNA"/>
</dbReference>
<dbReference type="Pfam" id="PF13360">
    <property type="entry name" value="PQQ_2"/>
    <property type="match status" value="1"/>
</dbReference>
<dbReference type="RefSeq" id="WP_230271978.1">
    <property type="nucleotide sequence ID" value="NZ_JAJKFW010000012.1"/>
</dbReference>
<dbReference type="PANTHER" id="PTHR34512">
    <property type="entry name" value="CELL SURFACE PROTEIN"/>
    <property type="match status" value="1"/>
</dbReference>
<dbReference type="InterPro" id="IPR002372">
    <property type="entry name" value="PQQ_rpt_dom"/>
</dbReference>
<dbReference type="InterPro" id="IPR011047">
    <property type="entry name" value="Quinoprotein_ADH-like_sf"/>
</dbReference>
<gene>
    <name evidence="3" type="ORF">LOC71_05140</name>
</gene>
<evidence type="ECO:0000313" key="3">
    <source>
        <dbReference type="EMBL" id="MCC9641650.1"/>
    </source>
</evidence>
<dbReference type="SMART" id="SM00564">
    <property type="entry name" value="PQQ"/>
    <property type="match status" value="4"/>
</dbReference>
<feature type="domain" description="Pyrrolo-quinoline quinone repeat" evidence="2">
    <location>
        <begin position="108"/>
        <end position="360"/>
    </location>
</feature>
<feature type="signal peptide" evidence="1">
    <location>
        <begin position="1"/>
        <end position="33"/>
    </location>
</feature>
<feature type="chain" id="PRO_5047134674" evidence="1">
    <location>
        <begin position="34"/>
        <end position="452"/>
    </location>
</feature>
<protein>
    <submittedName>
        <fullName evidence="3">PQQ-like beta-propeller repeat protein</fullName>
    </submittedName>
</protein>
<evidence type="ECO:0000259" key="2">
    <source>
        <dbReference type="Pfam" id="PF13360"/>
    </source>
</evidence>
<keyword evidence="4" id="KW-1185">Reference proteome</keyword>
<dbReference type="PANTHER" id="PTHR34512:SF30">
    <property type="entry name" value="OUTER MEMBRANE PROTEIN ASSEMBLY FACTOR BAMB"/>
    <property type="match status" value="1"/>
</dbReference>
<dbReference type="Gene3D" id="2.130.10.10">
    <property type="entry name" value="YVTN repeat-like/Quinoprotein amine dehydrogenase"/>
    <property type="match status" value="1"/>
</dbReference>
<organism evidence="3 4">
    <name type="scientific">Rhodopirellula halodulae</name>
    <dbReference type="NCBI Taxonomy" id="2894198"/>
    <lineage>
        <taxon>Bacteria</taxon>
        <taxon>Pseudomonadati</taxon>
        <taxon>Planctomycetota</taxon>
        <taxon>Planctomycetia</taxon>
        <taxon>Pirellulales</taxon>
        <taxon>Pirellulaceae</taxon>
        <taxon>Rhodopirellula</taxon>
    </lineage>
</organism>
<reference evidence="3" key="1">
    <citation type="submission" date="2021-11" db="EMBL/GenBank/DDBJ databases">
        <title>Genome sequence.</title>
        <authorList>
            <person name="Sun Q."/>
        </authorList>
    </citation>
    <scope>NUCLEOTIDE SEQUENCE</scope>
    <source>
        <strain evidence="3">JC740</strain>
    </source>
</reference>
<evidence type="ECO:0000256" key="1">
    <source>
        <dbReference type="SAM" id="SignalP"/>
    </source>
</evidence>
<keyword evidence="1" id="KW-0732">Signal</keyword>